<name>A0A4C1XFR6_EUMVA</name>
<accession>A0A4C1XFR6</accession>
<feature type="region of interest" description="Disordered" evidence="1">
    <location>
        <begin position="541"/>
        <end position="580"/>
    </location>
</feature>
<dbReference type="STRING" id="151549.A0A4C1XFR6"/>
<dbReference type="SUPFAM" id="SSF56672">
    <property type="entry name" value="DNA/RNA polymerases"/>
    <property type="match status" value="1"/>
</dbReference>
<dbReference type="OrthoDB" id="6434680at2759"/>
<reference evidence="2 3" key="1">
    <citation type="journal article" date="2019" name="Commun. Biol.">
        <title>The bagworm genome reveals a unique fibroin gene that provides high tensile strength.</title>
        <authorList>
            <person name="Kono N."/>
            <person name="Nakamura H."/>
            <person name="Ohtoshi R."/>
            <person name="Tomita M."/>
            <person name="Numata K."/>
            <person name="Arakawa K."/>
        </authorList>
    </citation>
    <scope>NUCLEOTIDE SEQUENCE [LARGE SCALE GENOMIC DNA]</scope>
</reference>
<dbReference type="InterPro" id="IPR043128">
    <property type="entry name" value="Rev_trsase/Diguanyl_cyclase"/>
</dbReference>
<evidence type="ECO:0000256" key="1">
    <source>
        <dbReference type="SAM" id="MobiDB-lite"/>
    </source>
</evidence>
<dbReference type="AlphaFoldDB" id="A0A4C1XFR6"/>
<dbReference type="GO" id="GO:0071897">
    <property type="term" value="P:DNA biosynthetic process"/>
    <property type="evidence" value="ECO:0007669"/>
    <property type="project" value="UniProtKB-ARBA"/>
</dbReference>
<feature type="compositionally biased region" description="Basic and acidic residues" evidence="1">
    <location>
        <begin position="566"/>
        <end position="580"/>
    </location>
</feature>
<evidence type="ECO:0000313" key="2">
    <source>
        <dbReference type="EMBL" id="GBP61940.1"/>
    </source>
</evidence>
<dbReference type="InterPro" id="IPR043502">
    <property type="entry name" value="DNA/RNA_pol_sf"/>
</dbReference>
<dbReference type="Pfam" id="PF05380">
    <property type="entry name" value="Peptidase_A17"/>
    <property type="match status" value="1"/>
</dbReference>
<keyword evidence="3" id="KW-1185">Reference proteome</keyword>
<dbReference type="EMBL" id="BGZK01000827">
    <property type="protein sequence ID" value="GBP61940.1"/>
    <property type="molecule type" value="Genomic_DNA"/>
</dbReference>
<proteinExistence type="predicted"/>
<gene>
    <name evidence="2" type="ORF">EVAR_44996_1</name>
</gene>
<organism evidence="2 3">
    <name type="scientific">Eumeta variegata</name>
    <name type="common">Bagworm moth</name>
    <name type="synonym">Eumeta japonica</name>
    <dbReference type="NCBI Taxonomy" id="151549"/>
    <lineage>
        <taxon>Eukaryota</taxon>
        <taxon>Metazoa</taxon>
        <taxon>Ecdysozoa</taxon>
        <taxon>Arthropoda</taxon>
        <taxon>Hexapoda</taxon>
        <taxon>Insecta</taxon>
        <taxon>Pterygota</taxon>
        <taxon>Neoptera</taxon>
        <taxon>Endopterygota</taxon>
        <taxon>Lepidoptera</taxon>
        <taxon>Glossata</taxon>
        <taxon>Ditrysia</taxon>
        <taxon>Tineoidea</taxon>
        <taxon>Psychidae</taxon>
        <taxon>Oiketicinae</taxon>
        <taxon>Eumeta</taxon>
    </lineage>
</organism>
<dbReference type="Gene3D" id="3.10.10.10">
    <property type="entry name" value="HIV Type 1 Reverse Transcriptase, subunit A, domain 1"/>
    <property type="match status" value="1"/>
</dbReference>
<dbReference type="Proteomes" id="UP000299102">
    <property type="component" value="Unassembled WGS sequence"/>
</dbReference>
<dbReference type="PANTHER" id="PTHR47331">
    <property type="entry name" value="PHD-TYPE DOMAIN-CONTAINING PROTEIN"/>
    <property type="match status" value="1"/>
</dbReference>
<protein>
    <recommendedName>
        <fullName evidence="4">Reverse transcriptase domain-containing protein</fullName>
    </recommendedName>
</protein>
<evidence type="ECO:0000313" key="3">
    <source>
        <dbReference type="Proteomes" id="UP000299102"/>
    </source>
</evidence>
<sequence length="580" mass="66780">MPESYDTAMRRLRSMEKKLSKNDNLKREYCEQINNLLKNGYAEPAPNQSTSERLWYLPHFAVTHPQKKKVRLVFDAAARTNGICLNDALLTGPDLIRSLLGVLVRFRQGRVAVSADIKEMFLRVKIREEDRDSLRFLWRNNMNGNPQEYRMTSLIFGAASSPCTASEFELKYPEACKAIRLDHYVDDFLKSFNSIEEANRVSKQVYEIHRKAAFELRGWASNEIEVLNEMPDTRNDDNVQLGGDTRIEKTLGLQWDINNDALGFNLGLRNTPTEVLETSLPPTKRQVTSAVMSVFDPLGLASPVLITGKCMLQDIWRSGIDWDETIEADAHKKWLKWVNDIKKLASIRIPRCISPGHTEGELHVFVDASEKSYAAAVYWRIKLSEHESAVSLIAGKLASLLEILSWIRSDPRSFKPFVAHRLAELEEHTTVKCWRWVPTKLNVADDATRDPPTHFDETHRWFHGPDFLRKSEDEWPQETVESERPTGRRSCTTLTLVNKEDSQVVPNVSRFSSWTRLLRSMARVLQAIDLFRVKRKVNALKHKRTATKTSSDPTWKHISKKAHTPAQKDNRRLEENDRHL</sequence>
<dbReference type="CDD" id="cd01644">
    <property type="entry name" value="RT_pepA17"/>
    <property type="match status" value="1"/>
</dbReference>
<comment type="caution">
    <text evidence="2">The sequence shown here is derived from an EMBL/GenBank/DDBJ whole genome shotgun (WGS) entry which is preliminary data.</text>
</comment>
<dbReference type="Gene3D" id="3.30.70.270">
    <property type="match status" value="1"/>
</dbReference>
<evidence type="ECO:0008006" key="4">
    <source>
        <dbReference type="Google" id="ProtNLM"/>
    </source>
</evidence>
<dbReference type="InterPro" id="IPR008042">
    <property type="entry name" value="Retrotrans_Pao"/>
</dbReference>